<dbReference type="RefSeq" id="WP_181268056.1">
    <property type="nucleotide sequence ID" value="NZ_BAAAGB010000001.1"/>
</dbReference>
<accession>A0A7V8RFI2</accession>
<feature type="compositionally biased region" description="Low complexity" evidence="1">
    <location>
        <begin position="439"/>
        <end position="453"/>
    </location>
</feature>
<reference evidence="2 3" key="1">
    <citation type="journal article" date="1994" name="Int. J. Syst. Bacteriol.">
        <title>Phylogenetic positions of novel aerobic, bacteriochlorophyll a-containing bacteria and description of Roseococcus thiosulfatophilus gen. nov., sp. nov., Erythromicrobium ramosum gen. nov., sp. nov., and Erythrobacter litoralis sp. nov.</title>
        <authorList>
            <person name="Yurkov V."/>
            <person name="Stackebrandt E."/>
            <person name="Holmes A."/>
            <person name="Fuerst J.A."/>
            <person name="Hugenholtz P."/>
            <person name="Golecki J."/>
            <person name="Gad'on N."/>
            <person name="Gorlenko V.M."/>
            <person name="Kompantseva E.I."/>
            <person name="Drews G."/>
        </authorList>
    </citation>
    <scope>NUCLEOTIDE SEQUENCE [LARGE SCALE GENOMIC DNA]</scope>
    <source>
        <strain evidence="2 3">KR-99</strain>
    </source>
</reference>
<proteinExistence type="predicted"/>
<protein>
    <submittedName>
        <fullName evidence="2">Uncharacterized protein</fullName>
    </submittedName>
</protein>
<feature type="region of interest" description="Disordered" evidence="1">
    <location>
        <begin position="246"/>
        <end position="277"/>
    </location>
</feature>
<feature type="region of interest" description="Disordered" evidence="1">
    <location>
        <begin position="143"/>
        <end position="169"/>
    </location>
</feature>
<evidence type="ECO:0000313" key="3">
    <source>
        <dbReference type="Proteomes" id="UP000589292"/>
    </source>
</evidence>
<evidence type="ECO:0000313" key="2">
    <source>
        <dbReference type="EMBL" id="MBA1375526.1"/>
    </source>
</evidence>
<feature type="region of interest" description="Disordered" evidence="1">
    <location>
        <begin position="420"/>
        <end position="461"/>
    </location>
</feature>
<dbReference type="EMBL" id="VDES01000003">
    <property type="protein sequence ID" value="MBA1375526.1"/>
    <property type="molecule type" value="Genomic_DNA"/>
</dbReference>
<keyword evidence="3" id="KW-1185">Reference proteome</keyword>
<sequence length="479" mass="49235">MATPQADEQESTGAAGASVLARHPSAIALGGGVAAAFGSSFIPMNAIEGFVTAYGIAELLPAAAPPLGDTARLALSAGIGTLTAGALLSLLPRAESDEMGFETSIRKADNTGNDASQPGAPVAKSGKLASWLRTLRFGKSEPAPGTITDFSDLAAPRIRNGDQHPDAPVRAPIRASEDLGAPLTESEPVAAAPLELGESMAVIAPVNAPAPNAPAPAPSLRFAPPPFAAPFIEPDIEEEAETRFAAPDAPEPEPTVELAQASEEPTADAPFKHAAEPKQAEAAWSVAAAAHPVLDAMPVDALPETGLADELDHLSVAELLARLEAGLARRRHQAQTDRTGMAADGTGAQIFALGKPSVDETGEGEAVRPFRLRLGGVPRFEEQAVAADEPTEVPVVEDSAEAETASFRAQPLWDEDVEYLPPSVSTSAAEPMVDEATTDAAGSVEAAPAAPAATEDDMDAALRDALATLRQLSDRQRGS</sequence>
<organism evidence="2 3">
    <name type="scientific">Sphingomonas ursincola</name>
    <dbReference type="NCBI Taxonomy" id="56361"/>
    <lineage>
        <taxon>Bacteria</taxon>
        <taxon>Pseudomonadati</taxon>
        <taxon>Pseudomonadota</taxon>
        <taxon>Alphaproteobacteria</taxon>
        <taxon>Sphingomonadales</taxon>
        <taxon>Sphingomonadaceae</taxon>
        <taxon>Sphingomonas</taxon>
    </lineage>
</organism>
<dbReference type="AlphaFoldDB" id="A0A7V8RFI2"/>
<dbReference type="Proteomes" id="UP000589292">
    <property type="component" value="Unassembled WGS sequence"/>
</dbReference>
<evidence type="ECO:0000256" key="1">
    <source>
        <dbReference type="SAM" id="MobiDB-lite"/>
    </source>
</evidence>
<name>A0A7V8RFI2_9SPHN</name>
<gene>
    <name evidence="2" type="ORF">FG486_14350</name>
</gene>
<comment type="caution">
    <text evidence="2">The sequence shown here is derived from an EMBL/GenBank/DDBJ whole genome shotgun (WGS) entry which is preliminary data.</text>
</comment>